<dbReference type="PANTHER" id="PTHR30163">
    <property type="entry name" value="MEMBRANE-BOUND LYTIC MUREIN TRANSGLYCOSYLASE B"/>
    <property type="match status" value="1"/>
</dbReference>
<dbReference type="EC" id="3.2.1.-" evidence="4"/>
<dbReference type="Pfam" id="PF13406">
    <property type="entry name" value="SLT_2"/>
    <property type="match status" value="1"/>
</dbReference>
<proteinExistence type="predicted"/>
<dbReference type="InterPro" id="IPR031304">
    <property type="entry name" value="SLT_2"/>
</dbReference>
<dbReference type="PROSITE" id="PS51257">
    <property type="entry name" value="PROKAR_LIPOPROTEIN"/>
    <property type="match status" value="1"/>
</dbReference>
<evidence type="ECO:0000256" key="1">
    <source>
        <dbReference type="PIRSR" id="PIRSR611757-1"/>
    </source>
</evidence>
<dbReference type="InterPro" id="IPR023346">
    <property type="entry name" value="Lysozyme-like_dom_sf"/>
</dbReference>
<sequence>MKKTLPLFAAALILAACSSEQKPASEPVVQQTTVTPVQQMPKFDESAASVSLVGFNGNDNVQRFIDFEAANGRYNKAELQAFFNGAVYKPNIINIMNKPGTSRPWYEFQKGNAGAAKIADGRNFYMKNRQVIDQVAREYGVPAEVIVAIVGIETNYGRNMGSFRLADSLSTLAFDYPRRADFFRKELHELLLMSKEENQDPFWFTGSYAGAMGMPQFMPSSYRKWAVDYDRDGHRNIWGSVPDVAASVANYLKSHGWKTGGKMVIPVLLTPTPKLEAVIEEKTELKYTVGQLRRMGVEIQEPVADHERAVLFKLEVSPGLYEYYIGLNNFYAVWQYNHSRMYVTAVRDIANGVGSGGL</sequence>
<dbReference type="EC" id="4.2.2.-" evidence="4"/>
<dbReference type="SUPFAM" id="SSF53955">
    <property type="entry name" value="Lysozyme-like"/>
    <property type="match status" value="1"/>
</dbReference>
<keyword evidence="4" id="KW-0456">Lyase</keyword>
<gene>
    <name evidence="4" type="primary">mltB</name>
    <name evidence="4" type="ORF">NCTC10660_01037</name>
</gene>
<dbReference type="InterPro" id="IPR043426">
    <property type="entry name" value="MltB-like"/>
</dbReference>
<reference evidence="4 5" key="1">
    <citation type="submission" date="2018-06" db="EMBL/GenBank/DDBJ databases">
        <authorList>
            <consortium name="Pathogen Informatics"/>
            <person name="Doyle S."/>
        </authorList>
    </citation>
    <scope>NUCLEOTIDE SEQUENCE [LARGE SCALE GENOMIC DNA]</scope>
    <source>
        <strain evidence="4 5">NCTC10660</strain>
    </source>
</reference>
<dbReference type="PANTHER" id="PTHR30163:SF9">
    <property type="entry name" value="MEMBRANE-BOUND LYTIC MUREIN TRANSGLYCOSYLASE B"/>
    <property type="match status" value="1"/>
</dbReference>
<evidence type="ECO:0000259" key="3">
    <source>
        <dbReference type="Pfam" id="PF13406"/>
    </source>
</evidence>
<protein>
    <submittedName>
        <fullName evidence="4">Membrane-bound lytic murein transglycosylase B</fullName>
        <ecNumber evidence="4">3.2.1.-</ecNumber>
        <ecNumber evidence="4">4.2.2.-</ecNumber>
    </submittedName>
</protein>
<dbReference type="EMBL" id="UGQW01000002">
    <property type="protein sequence ID" value="STZ67553.1"/>
    <property type="molecule type" value="Genomic_DNA"/>
</dbReference>
<evidence type="ECO:0000256" key="2">
    <source>
        <dbReference type="SAM" id="SignalP"/>
    </source>
</evidence>
<dbReference type="CDD" id="cd13399">
    <property type="entry name" value="Slt35-like"/>
    <property type="match status" value="1"/>
</dbReference>
<dbReference type="RefSeq" id="WP_074894533.1">
    <property type="nucleotide sequence ID" value="NZ_CP031252.1"/>
</dbReference>
<dbReference type="AlphaFoldDB" id="A0A378U054"/>
<feature type="domain" description="Transglycosylase SLT" evidence="3">
    <location>
        <begin position="59"/>
        <end position="350"/>
    </location>
</feature>
<feature type="chain" id="PRO_5016697532" evidence="2">
    <location>
        <begin position="25"/>
        <end position="358"/>
    </location>
</feature>
<keyword evidence="4" id="KW-0326">Glycosidase</keyword>
<evidence type="ECO:0000313" key="5">
    <source>
        <dbReference type="Proteomes" id="UP000254927"/>
    </source>
</evidence>
<dbReference type="NCBIfam" id="TIGR02282">
    <property type="entry name" value="MltB"/>
    <property type="match status" value="1"/>
</dbReference>
<feature type="active site" evidence="1">
    <location>
        <position position="153"/>
    </location>
</feature>
<feature type="signal peptide" evidence="2">
    <location>
        <begin position="1"/>
        <end position="24"/>
    </location>
</feature>
<dbReference type="GO" id="GO:0016798">
    <property type="term" value="F:hydrolase activity, acting on glycosyl bonds"/>
    <property type="evidence" value="ECO:0007669"/>
    <property type="project" value="UniProtKB-KW"/>
</dbReference>
<dbReference type="Gene3D" id="1.10.8.350">
    <property type="entry name" value="Bacterial muramidase"/>
    <property type="match status" value="1"/>
</dbReference>
<keyword evidence="2" id="KW-0732">Signal</keyword>
<evidence type="ECO:0000313" key="4">
    <source>
        <dbReference type="EMBL" id="STZ67553.1"/>
    </source>
</evidence>
<dbReference type="Proteomes" id="UP000254927">
    <property type="component" value="Unassembled WGS sequence"/>
</dbReference>
<keyword evidence="4" id="KW-0378">Hydrolase</keyword>
<name>A0A378U054_NEIEL</name>
<dbReference type="GO" id="GO:0009253">
    <property type="term" value="P:peptidoglycan catabolic process"/>
    <property type="evidence" value="ECO:0007669"/>
    <property type="project" value="TreeGrafter"/>
</dbReference>
<dbReference type="GeneID" id="93352023"/>
<dbReference type="GO" id="GO:0008933">
    <property type="term" value="F:peptidoglycan lytic transglycosylase activity"/>
    <property type="evidence" value="ECO:0007669"/>
    <property type="project" value="TreeGrafter"/>
</dbReference>
<dbReference type="InterPro" id="IPR011757">
    <property type="entry name" value="Lytic_transglycosylase_MltB"/>
</dbReference>
<dbReference type="Gene3D" id="1.10.530.10">
    <property type="match status" value="1"/>
</dbReference>
<accession>A0A378U054</accession>
<organism evidence="4 5">
    <name type="scientific">Neisseria elongata</name>
    <dbReference type="NCBI Taxonomy" id="495"/>
    <lineage>
        <taxon>Bacteria</taxon>
        <taxon>Pseudomonadati</taxon>
        <taxon>Pseudomonadota</taxon>
        <taxon>Betaproteobacteria</taxon>
        <taxon>Neisseriales</taxon>
        <taxon>Neisseriaceae</taxon>
        <taxon>Neisseria</taxon>
    </lineage>
</organism>
<dbReference type="FunFam" id="1.10.8.350:FF:000001">
    <property type="entry name" value="Lytic murein transglycosylase B"/>
    <property type="match status" value="1"/>
</dbReference>